<comment type="caution">
    <text evidence="9">The sequence shown here is derived from an EMBL/GenBank/DDBJ whole genome shotgun (WGS) entry which is preliminary data.</text>
</comment>
<dbReference type="Gene3D" id="3.30.160.60">
    <property type="entry name" value="Classic Zinc Finger"/>
    <property type="match status" value="7"/>
</dbReference>
<evidence type="ECO:0000256" key="1">
    <source>
        <dbReference type="ARBA" id="ARBA00004123"/>
    </source>
</evidence>
<dbReference type="SMART" id="SM00355">
    <property type="entry name" value="ZnF_C2H2"/>
    <property type="match status" value="10"/>
</dbReference>
<evidence type="ECO:0000313" key="10">
    <source>
        <dbReference type="Proteomes" id="UP001516400"/>
    </source>
</evidence>
<evidence type="ECO:0000256" key="2">
    <source>
        <dbReference type="ARBA" id="ARBA00022723"/>
    </source>
</evidence>
<dbReference type="InterPro" id="IPR012934">
    <property type="entry name" value="Znf_AD"/>
</dbReference>
<feature type="domain" description="C2H2-type" evidence="8">
    <location>
        <begin position="214"/>
        <end position="241"/>
    </location>
</feature>
<evidence type="ECO:0000256" key="4">
    <source>
        <dbReference type="ARBA" id="ARBA00022771"/>
    </source>
</evidence>
<feature type="domain" description="C2H2-type" evidence="8">
    <location>
        <begin position="242"/>
        <end position="270"/>
    </location>
</feature>
<dbReference type="SUPFAM" id="SSF57667">
    <property type="entry name" value="beta-beta-alpha zinc fingers"/>
    <property type="match status" value="5"/>
</dbReference>
<dbReference type="PROSITE" id="PS00028">
    <property type="entry name" value="ZINC_FINGER_C2H2_1"/>
    <property type="match status" value="9"/>
</dbReference>
<dbReference type="InterPro" id="IPR013087">
    <property type="entry name" value="Znf_C2H2_type"/>
</dbReference>
<dbReference type="PROSITE" id="PS50157">
    <property type="entry name" value="ZINC_FINGER_C2H2_2"/>
    <property type="match status" value="8"/>
</dbReference>
<keyword evidence="2" id="KW-0479">Metal-binding</keyword>
<gene>
    <name evidence="9" type="ORF">HHI36_021353</name>
</gene>
<dbReference type="EMBL" id="JABFTP020000042">
    <property type="protein sequence ID" value="KAL3270833.1"/>
    <property type="molecule type" value="Genomic_DNA"/>
</dbReference>
<protein>
    <recommendedName>
        <fullName evidence="8">C2H2-type domain-containing protein</fullName>
    </recommendedName>
</protein>
<evidence type="ECO:0000259" key="8">
    <source>
        <dbReference type="PROSITE" id="PS50157"/>
    </source>
</evidence>
<feature type="domain" description="C2H2-type" evidence="8">
    <location>
        <begin position="186"/>
        <end position="213"/>
    </location>
</feature>
<dbReference type="FunFam" id="3.30.160.60:FF:000870">
    <property type="entry name" value="zinc finger protein 197 isoform X1"/>
    <property type="match status" value="1"/>
</dbReference>
<dbReference type="GO" id="GO:0005634">
    <property type="term" value="C:nucleus"/>
    <property type="evidence" value="ECO:0007669"/>
    <property type="project" value="UniProtKB-SubCell"/>
</dbReference>
<feature type="domain" description="C2H2-type" evidence="8">
    <location>
        <begin position="366"/>
        <end position="393"/>
    </location>
</feature>
<sequence>MAKVTCFVCLNTDDKSNLSKNDSPDINIIEKLQNCVPEIEWKSDCYICPKCSEKIEFIYDFRHFCIKLQDERLVLWKEVKDEKIEEVIPEKPLQINNFTSQHIKSEHKKFKEYNCKYCTKKYTSEIFWKKHEDRCGNEQKIEENSVIYSQKDVKNNNECDLCGTLFNNKYLLKRHKKNVHATEKNYKCDLCPSSFVSPVYLNAHKKYHSGDRKHICLFCGKGYITASDLYHHEKIHANKREYTCSQCSKAFNTSSDLHKHKICVHVDRKLWKYSCNYCERKFPLKINLDAHIKTHTGEKNFSCHFCDKKCISRSALTRHLESHSNVKSFRCTLCSSGYKYQKSLDIHMMKSHGVGDVKIPERIKKYFCHICPKSYYVNSKLEKHLRSHAGDRPFKCPNCEKCFVDKSYIKQHMKVAHNIPDI</sequence>
<keyword evidence="6" id="KW-0539">Nucleus</keyword>
<feature type="domain" description="C2H2-type" evidence="8">
    <location>
        <begin position="394"/>
        <end position="417"/>
    </location>
</feature>
<dbReference type="GO" id="GO:0008270">
    <property type="term" value="F:zinc ion binding"/>
    <property type="evidence" value="ECO:0007669"/>
    <property type="project" value="UniProtKB-KW"/>
</dbReference>
<dbReference type="AlphaFoldDB" id="A0ABD2MWI7"/>
<name>A0ABD2MWI7_9CUCU</name>
<proteinExistence type="predicted"/>
<accession>A0ABD2MWI7</accession>
<reference evidence="9 10" key="1">
    <citation type="journal article" date="2021" name="BMC Biol.">
        <title>Horizontally acquired antibacterial genes associated with adaptive radiation of ladybird beetles.</title>
        <authorList>
            <person name="Li H.S."/>
            <person name="Tang X.F."/>
            <person name="Huang Y.H."/>
            <person name="Xu Z.Y."/>
            <person name="Chen M.L."/>
            <person name="Du X.Y."/>
            <person name="Qiu B.Y."/>
            <person name="Chen P.T."/>
            <person name="Zhang W."/>
            <person name="Slipinski A."/>
            <person name="Escalona H.E."/>
            <person name="Waterhouse R.M."/>
            <person name="Zwick A."/>
            <person name="Pang H."/>
        </authorList>
    </citation>
    <scope>NUCLEOTIDE SEQUENCE [LARGE SCALE GENOMIC DNA]</scope>
    <source>
        <strain evidence="9">SYSU2018</strain>
    </source>
</reference>
<dbReference type="PANTHER" id="PTHR24390">
    <property type="entry name" value="ZINC FINGER PROTEIN"/>
    <property type="match status" value="1"/>
</dbReference>
<organism evidence="9 10">
    <name type="scientific">Cryptolaemus montrouzieri</name>
    <dbReference type="NCBI Taxonomy" id="559131"/>
    <lineage>
        <taxon>Eukaryota</taxon>
        <taxon>Metazoa</taxon>
        <taxon>Ecdysozoa</taxon>
        <taxon>Arthropoda</taxon>
        <taxon>Hexapoda</taxon>
        <taxon>Insecta</taxon>
        <taxon>Pterygota</taxon>
        <taxon>Neoptera</taxon>
        <taxon>Endopterygota</taxon>
        <taxon>Coleoptera</taxon>
        <taxon>Polyphaga</taxon>
        <taxon>Cucujiformia</taxon>
        <taxon>Coccinelloidea</taxon>
        <taxon>Coccinellidae</taxon>
        <taxon>Scymninae</taxon>
        <taxon>Scymnini</taxon>
        <taxon>Cryptolaemus</taxon>
    </lineage>
</organism>
<feature type="domain" description="C2H2-type" evidence="8">
    <location>
        <begin position="273"/>
        <end position="300"/>
    </location>
</feature>
<comment type="subcellular location">
    <subcellularLocation>
        <location evidence="1">Nucleus</location>
    </subcellularLocation>
</comment>
<dbReference type="FunFam" id="3.30.160.60:FF:000624">
    <property type="entry name" value="zinc finger protein 697"/>
    <property type="match status" value="1"/>
</dbReference>
<dbReference type="PANTHER" id="PTHR24390:SF227">
    <property type="entry name" value="KRUEPPEL HOMOLOG 1-RELATED"/>
    <property type="match status" value="1"/>
</dbReference>
<evidence type="ECO:0000256" key="5">
    <source>
        <dbReference type="ARBA" id="ARBA00022833"/>
    </source>
</evidence>
<keyword evidence="3" id="KW-0677">Repeat</keyword>
<keyword evidence="5" id="KW-0862">Zinc</keyword>
<evidence type="ECO:0000256" key="6">
    <source>
        <dbReference type="ARBA" id="ARBA00023242"/>
    </source>
</evidence>
<keyword evidence="10" id="KW-1185">Reference proteome</keyword>
<keyword evidence="4 7" id="KW-0863">Zinc-finger</keyword>
<feature type="domain" description="C2H2-type" evidence="8">
    <location>
        <begin position="301"/>
        <end position="328"/>
    </location>
</feature>
<evidence type="ECO:0000313" key="9">
    <source>
        <dbReference type="EMBL" id="KAL3270833.1"/>
    </source>
</evidence>
<dbReference type="Pfam" id="PF00096">
    <property type="entry name" value="zf-C2H2"/>
    <property type="match status" value="7"/>
</dbReference>
<dbReference type="SMART" id="SM00868">
    <property type="entry name" value="zf-AD"/>
    <property type="match status" value="1"/>
</dbReference>
<dbReference type="InterPro" id="IPR036236">
    <property type="entry name" value="Znf_C2H2_sf"/>
</dbReference>
<feature type="domain" description="C2H2-type" evidence="8">
    <location>
        <begin position="157"/>
        <end position="185"/>
    </location>
</feature>
<evidence type="ECO:0000256" key="7">
    <source>
        <dbReference type="PROSITE-ProRule" id="PRU00042"/>
    </source>
</evidence>
<evidence type="ECO:0000256" key="3">
    <source>
        <dbReference type="ARBA" id="ARBA00022737"/>
    </source>
</evidence>
<dbReference type="Proteomes" id="UP001516400">
    <property type="component" value="Unassembled WGS sequence"/>
</dbReference>